<organism evidence="3 4">
    <name type="scientific">Faecalicatena fissicatena</name>
    <dbReference type="NCBI Taxonomy" id="290055"/>
    <lineage>
        <taxon>Bacteria</taxon>
        <taxon>Bacillati</taxon>
        <taxon>Bacillota</taxon>
        <taxon>Clostridia</taxon>
        <taxon>Lachnospirales</taxon>
        <taxon>Lachnospiraceae</taxon>
        <taxon>Faecalicatena</taxon>
    </lineage>
</organism>
<gene>
    <name evidence="3" type="ORF">H7U36_07850</name>
</gene>
<proteinExistence type="predicted"/>
<feature type="region of interest" description="Disordered" evidence="1">
    <location>
        <begin position="1"/>
        <end position="41"/>
    </location>
</feature>
<evidence type="ECO:0008006" key="5">
    <source>
        <dbReference type="Google" id="ProtNLM"/>
    </source>
</evidence>
<protein>
    <recommendedName>
        <fullName evidence="5">Cell division protein FtsL</fullName>
    </recommendedName>
</protein>
<name>A0ABS2E8Q3_9FIRM</name>
<evidence type="ECO:0000256" key="2">
    <source>
        <dbReference type="SAM" id="Phobius"/>
    </source>
</evidence>
<sequence>MYVYGNAVPKPDYEPQRRGEPSREPRRGKSSRQSRRVRQNQRRELRVGKRYVIFLSVAAVLALFICVNYVRLQSEIAGRSSNITALQEELADMREANNTKYNSIVDSVNMDQIKQKAEGELGMVPAQSGQIVEYDSPEGDYVTQYEQIPESGIIASADNVQD</sequence>
<evidence type="ECO:0000313" key="3">
    <source>
        <dbReference type="EMBL" id="MBM6738016.1"/>
    </source>
</evidence>
<accession>A0ABS2E8Q3</accession>
<feature type="compositionally biased region" description="Basic and acidic residues" evidence="1">
    <location>
        <begin position="11"/>
        <end position="27"/>
    </location>
</feature>
<reference evidence="3 4" key="1">
    <citation type="journal article" date="2021" name="Sci. Rep.">
        <title>The distribution of antibiotic resistance genes in chicken gut microbiota commensals.</title>
        <authorList>
            <person name="Juricova H."/>
            <person name="Matiasovicova J."/>
            <person name="Kubasova T."/>
            <person name="Cejkova D."/>
            <person name="Rychlik I."/>
        </authorList>
    </citation>
    <scope>NUCLEOTIDE SEQUENCE [LARGE SCALE GENOMIC DNA]</scope>
    <source>
        <strain evidence="3 4">An773</strain>
    </source>
</reference>
<feature type="transmembrane region" description="Helical" evidence="2">
    <location>
        <begin position="51"/>
        <end position="70"/>
    </location>
</feature>
<evidence type="ECO:0000256" key="1">
    <source>
        <dbReference type="SAM" id="MobiDB-lite"/>
    </source>
</evidence>
<evidence type="ECO:0000313" key="4">
    <source>
        <dbReference type="Proteomes" id="UP000716906"/>
    </source>
</evidence>
<feature type="compositionally biased region" description="Basic residues" evidence="1">
    <location>
        <begin position="28"/>
        <end position="40"/>
    </location>
</feature>
<dbReference type="Proteomes" id="UP000716906">
    <property type="component" value="Unassembled WGS sequence"/>
</dbReference>
<comment type="caution">
    <text evidence="3">The sequence shown here is derived from an EMBL/GenBank/DDBJ whole genome shotgun (WGS) entry which is preliminary data.</text>
</comment>
<keyword evidence="2" id="KW-1133">Transmembrane helix</keyword>
<keyword evidence="2" id="KW-0812">Transmembrane</keyword>
<keyword evidence="2" id="KW-0472">Membrane</keyword>
<keyword evidence="4" id="KW-1185">Reference proteome</keyword>
<dbReference type="EMBL" id="JACLYY010000006">
    <property type="protein sequence ID" value="MBM6738016.1"/>
    <property type="molecule type" value="Genomic_DNA"/>
</dbReference>